<dbReference type="InterPro" id="IPR022764">
    <property type="entry name" value="Peptidase_S54_rhomboid_dom"/>
</dbReference>
<gene>
    <name evidence="10" type="ORF">ACFQ19_09450</name>
</gene>
<evidence type="ECO:0000256" key="1">
    <source>
        <dbReference type="ARBA" id="ARBA00004141"/>
    </source>
</evidence>
<dbReference type="InterPro" id="IPR035952">
    <property type="entry name" value="Rhomboid-like_sf"/>
</dbReference>
<feature type="transmembrane region" description="Helical" evidence="8">
    <location>
        <begin position="292"/>
        <end position="312"/>
    </location>
</feature>
<dbReference type="Gene3D" id="1.20.1540.10">
    <property type="entry name" value="Rhomboid-like"/>
    <property type="match status" value="1"/>
</dbReference>
<feature type="repeat" description="TPR" evidence="7">
    <location>
        <begin position="434"/>
        <end position="467"/>
    </location>
</feature>
<dbReference type="GO" id="GO:0008233">
    <property type="term" value="F:peptidase activity"/>
    <property type="evidence" value="ECO:0007669"/>
    <property type="project" value="UniProtKB-KW"/>
</dbReference>
<feature type="transmembrane region" description="Helical" evidence="8">
    <location>
        <begin position="229"/>
        <end position="256"/>
    </location>
</feature>
<dbReference type="GO" id="GO:0006508">
    <property type="term" value="P:proteolysis"/>
    <property type="evidence" value="ECO:0007669"/>
    <property type="project" value="UniProtKB-KW"/>
</dbReference>
<accession>A0ABW3NIK8</accession>
<organism evidence="10 11">
    <name type="scientific">Oceanobacillus locisalsi</name>
    <dbReference type="NCBI Taxonomy" id="546107"/>
    <lineage>
        <taxon>Bacteria</taxon>
        <taxon>Bacillati</taxon>
        <taxon>Bacillota</taxon>
        <taxon>Bacilli</taxon>
        <taxon>Bacillales</taxon>
        <taxon>Bacillaceae</taxon>
        <taxon>Oceanobacillus</taxon>
    </lineage>
</organism>
<dbReference type="EC" id="3.4.21.105" evidence="10"/>
<dbReference type="PANTHER" id="PTHR43731">
    <property type="entry name" value="RHOMBOID PROTEASE"/>
    <property type="match status" value="1"/>
</dbReference>
<dbReference type="InterPro" id="IPR050925">
    <property type="entry name" value="Rhomboid_protease_S54"/>
</dbReference>
<feature type="transmembrane region" description="Helical" evidence="8">
    <location>
        <begin position="178"/>
        <end position="200"/>
    </location>
</feature>
<dbReference type="InterPro" id="IPR019734">
    <property type="entry name" value="TPR_rpt"/>
</dbReference>
<feature type="transmembrane region" description="Helical" evidence="8">
    <location>
        <begin position="343"/>
        <end position="361"/>
    </location>
</feature>
<dbReference type="SUPFAM" id="SSF48452">
    <property type="entry name" value="TPR-like"/>
    <property type="match status" value="1"/>
</dbReference>
<evidence type="ECO:0000256" key="8">
    <source>
        <dbReference type="SAM" id="Phobius"/>
    </source>
</evidence>
<keyword evidence="4 10" id="KW-0378">Hydrolase</keyword>
<evidence type="ECO:0000313" key="11">
    <source>
        <dbReference type="Proteomes" id="UP001597041"/>
    </source>
</evidence>
<keyword evidence="3 8" id="KW-0812">Transmembrane</keyword>
<evidence type="ECO:0000256" key="5">
    <source>
        <dbReference type="ARBA" id="ARBA00022989"/>
    </source>
</evidence>
<evidence type="ECO:0000256" key="3">
    <source>
        <dbReference type="ARBA" id="ARBA00022692"/>
    </source>
</evidence>
<dbReference type="PANTHER" id="PTHR43731:SF14">
    <property type="entry name" value="PRESENILIN-ASSOCIATED RHOMBOID-LIKE PROTEIN, MITOCHONDRIAL"/>
    <property type="match status" value="1"/>
</dbReference>
<evidence type="ECO:0000313" key="10">
    <source>
        <dbReference type="EMBL" id="MFD1066251.1"/>
    </source>
</evidence>
<dbReference type="SUPFAM" id="SSF144091">
    <property type="entry name" value="Rhomboid-like"/>
    <property type="match status" value="1"/>
</dbReference>
<feature type="transmembrane region" description="Helical" evidence="8">
    <location>
        <begin position="373"/>
        <end position="392"/>
    </location>
</feature>
<dbReference type="PROSITE" id="PS50005">
    <property type="entry name" value="TPR"/>
    <property type="match status" value="1"/>
</dbReference>
<evidence type="ECO:0000259" key="9">
    <source>
        <dbReference type="Pfam" id="PF01694"/>
    </source>
</evidence>
<dbReference type="InterPro" id="IPR011990">
    <property type="entry name" value="TPR-like_helical_dom_sf"/>
</dbReference>
<evidence type="ECO:0000256" key="2">
    <source>
        <dbReference type="ARBA" id="ARBA00009045"/>
    </source>
</evidence>
<keyword evidence="5 8" id="KW-1133">Transmembrane helix</keyword>
<evidence type="ECO:0000256" key="6">
    <source>
        <dbReference type="ARBA" id="ARBA00023136"/>
    </source>
</evidence>
<dbReference type="RefSeq" id="WP_379591831.1">
    <property type="nucleotide sequence ID" value="NZ_JBHTKK010000009.1"/>
</dbReference>
<comment type="caution">
    <text evidence="10">The sequence shown here is derived from an EMBL/GenBank/DDBJ whole genome shotgun (WGS) entry which is preliminary data.</text>
</comment>
<feature type="domain" description="Peptidase S54 rhomboid" evidence="9">
    <location>
        <begin position="227"/>
        <end position="360"/>
    </location>
</feature>
<evidence type="ECO:0000256" key="7">
    <source>
        <dbReference type="PROSITE-ProRule" id="PRU00339"/>
    </source>
</evidence>
<keyword evidence="7" id="KW-0802">TPR repeat</keyword>
<reference evidence="11" key="1">
    <citation type="journal article" date="2019" name="Int. J. Syst. Evol. Microbiol.">
        <title>The Global Catalogue of Microorganisms (GCM) 10K type strain sequencing project: providing services to taxonomists for standard genome sequencing and annotation.</title>
        <authorList>
            <consortium name="The Broad Institute Genomics Platform"/>
            <consortium name="The Broad Institute Genome Sequencing Center for Infectious Disease"/>
            <person name="Wu L."/>
            <person name="Ma J."/>
        </authorList>
    </citation>
    <scope>NUCLEOTIDE SEQUENCE [LARGE SCALE GENOMIC DNA]</scope>
    <source>
        <strain evidence="11">CCUG 56608</strain>
    </source>
</reference>
<comment type="similarity">
    <text evidence="2">Belongs to the peptidase S54 family.</text>
</comment>
<feature type="transmembrane region" description="Helical" evidence="8">
    <location>
        <begin position="268"/>
        <end position="286"/>
    </location>
</feature>
<keyword evidence="6 8" id="KW-0472">Membrane</keyword>
<comment type="subcellular location">
    <subcellularLocation>
        <location evidence="1">Membrane</location>
        <topology evidence="1">Multi-pass membrane protein</topology>
    </subcellularLocation>
</comment>
<protein>
    <submittedName>
        <fullName evidence="10">Rhomboid family intramembrane serine protease</fullName>
        <ecNumber evidence="10">3.4.21.105</ecNumber>
    </submittedName>
</protein>
<dbReference type="Proteomes" id="UP001597041">
    <property type="component" value="Unassembled WGS sequence"/>
</dbReference>
<dbReference type="EMBL" id="JBHTKK010000009">
    <property type="protein sequence ID" value="MFD1066251.1"/>
    <property type="molecule type" value="Genomic_DNA"/>
</dbReference>
<name>A0ABW3NIK8_9BACI</name>
<dbReference type="Gene3D" id="1.25.40.10">
    <property type="entry name" value="Tetratricopeptide repeat domain"/>
    <property type="match status" value="1"/>
</dbReference>
<keyword evidence="10" id="KW-0645">Protease</keyword>
<sequence length="515" mass="58880">MDIHTLYRAYELVNELTHQGFRIIGGDYQKDEVWLERKANRKSAIIRVKPQTFDWSNQLRQDAQAAYQQMQRIRQAIASPNAAFYSIYIAGEQPVDDWEDVKHPKGEGTKKSPKMHIYYLAEENKTEEITQLNHDLQLSLSTDNERDMADTEKETAANHMKHTLFQEIQEEQEQRKKIFSFSSPLFTYILIALNVLIFIFQNTSGDIENTQHLIDMGANYNLLVMEGEWWRFFTSMFLHLHFLHLIMNMIALFYLGTAIEQIFGRTRFLLIYFLGGLAGSIASFAFSVNISAGASGAIFALFGALLLFGLIYKEIFLKTMGMNIILILGINLLLGFSSPEIDMGAHLGGLAGGFLVAAAVYVPQKKNQKNQLFAFIGFIILSIGLFIYGWSFNSSSPEIKLMEAETQLEEDNFSEVISITTETLDETDDQALIPYLLFHRSYAYIQEEDYAKATEDLEEAIQYEEKIPEMYNNLAILYEEQGAGDVEIEAIIDEGLEQFPDNDQLNDLKNEIQSY</sequence>
<keyword evidence="11" id="KW-1185">Reference proteome</keyword>
<feature type="transmembrane region" description="Helical" evidence="8">
    <location>
        <begin position="319"/>
        <end position="337"/>
    </location>
</feature>
<dbReference type="Pfam" id="PF01694">
    <property type="entry name" value="Rhomboid"/>
    <property type="match status" value="1"/>
</dbReference>
<evidence type="ECO:0000256" key="4">
    <source>
        <dbReference type="ARBA" id="ARBA00022801"/>
    </source>
</evidence>
<proteinExistence type="inferred from homology"/>